<proteinExistence type="predicted"/>
<protein>
    <recommendedName>
        <fullName evidence="8">Calponin-homology (CH) domain-containing protein</fullName>
    </recommendedName>
</protein>
<feature type="domain" description="C2 NT-type" evidence="4">
    <location>
        <begin position="8"/>
        <end position="175"/>
    </location>
</feature>
<dbReference type="SUPFAM" id="SSF47576">
    <property type="entry name" value="Calponin-homology domain, CH-domain"/>
    <property type="match status" value="1"/>
</dbReference>
<keyword evidence="7" id="KW-1185">Reference proteome</keyword>
<dbReference type="Pfam" id="PF12130">
    <property type="entry name" value="bMERB_dom"/>
    <property type="match status" value="1"/>
</dbReference>
<dbReference type="Pfam" id="PF00307">
    <property type="entry name" value="CH"/>
    <property type="match status" value="1"/>
</dbReference>
<feature type="coiled-coil region" evidence="1">
    <location>
        <begin position="245"/>
        <end position="315"/>
    </location>
</feature>
<feature type="domain" description="BMERB" evidence="5">
    <location>
        <begin position="271"/>
        <end position="422"/>
    </location>
</feature>
<feature type="region of interest" description="Disordered" evidence="2">
    <location>
        <begin position="165"/>
        <end position="222"/>
    </location>
</feature>
<dbReference type="PROSITE" id="PS50021">
    <property type="entry name" value="CH"/>
    <property type="match status" value="1"/>
</dbReference>
<evidence type="ECO:0000313" key="7">
    <source>
        <dbReference type="Proteomes" id="UP000479000"/>
    </source>
</evidence>
<dbReference type="InterPro" id="IPR036872">
    <property type="entry name" value="CH_dom_sf"/>
</dbReference>
<evidence type="ECO:0008006" key="8">
    <source>
        <dbReference type="Google" id="ProtNLM"/>
    </source>
</evidence>
<evidence type="ECO:0000259" key="5">
    <source>
        <dbReference type="PROSITE" id="PS51848"/>
    </source>
</evidence>
<dbReference type="Gene3D" id="1.10.418.10">
    <property type="entry name" value="Calponin-like domain"/>
    <property type="match status" value="1"/>
</dbReference>
<evidence type="ECO:0000313" key="6">
    <source>
        <dbReference type="EMBL" id="CAB0019288.1"/>
    </source>
</evidence>
<accession>A0A6H5HP78</accession>
<dbReference type="OrthoDB" id="5972258at2759"/>
<dbReference type="InterPro" id="IPR019448">
    <property type="entry name" value="NT-C2"/>
</dbReference>
<dbReference type="Proteomes" id="UP000479000">
    <property type="component" value="Unassembled WGS sequence"/>
</dbReference>
<evidence type="ECO:0000259" key="4">
    <source>
        <dbReference type="PROSITE" id="PS51840"/>
    </source>
</evidence>
<sequence>MGSVWKRLQRVNKRAAKFQFTVSYHSIKVETTSKWKPTKLCVVWTRRGRRVVSEAQPWEPTMKEPMVGSCSWAVPENREVAVTLFRDPRTHELEDKDWTFIIEDLKTVHVVKGTESTPGQDLLEWCKENTKGYPGVKVTNLTTSWRNGLAFCALIHHFRPDLIGSNRSDSDASTESPDTISNGGVHGKKLSRGSSGLRLRIESINSGPDGQEKERSPTSVTDKILSSSKTILGKVLSPTKEKLREKRIQCRHDELKERARQLLEQARRDASKSQPVSPVQVNYIQNELEALEREQKQIDKKAAELEKELREVMDNNSDPDHEEILMYKWFTLVNKKNALIRRQMQLNILEKEDDLERKYALLDQELRKILSIEEWQKTEDQKLRENLLLQELVNIVNKRDELVHHLDSQERAIEDDDRIEEDLSRAGGLTQRNNNCVVQ</sequence>
<dbReference type="PANTHER" id="PTHR23167:SF46">
    <property type="entry name" value="EPS15 HOMOLOGY DOMAIN CONTAINING PROTEIN-BINDING PROTEIN 1, ISOFORM F"/>
    <property type="match status" value="1"/>
</dbReference>
<organism evidence="6 7">
    <name type="scientific">Nesidiocoris tenuis</name>
    <dbReference type="NCBI Taxonomy" id="355587"/>
    <lineage>
        <taxon>Eukaryota</taxon>
        <taxon>Metazoa</taxon>
        <taxon>Ecdysozoa</taxon>
        <taxon>Arthropoda</taxon>
        <taxon>Hexapoda</taxon>
        <taxon>Insecta</taxon>
        <taxon>Pterygota</taxon>
        <taxon>Neoptera</taxon>
        <taxon>Paraneoptera</taxon>
        <taxon>Hemiptera</taxon>
        <taxon>Heteroptera</taxon>
        <taxon>Panheteroptera</taxon>
        <taxon>Cimicomorpha</taxon>
        <taxon>Miridae</taxon>
        <taxon>Dicyphina</taxon>
        <taxon>Nesidiocoris</taxon>
    </lineage>
</organism>
<feature type="compositionally biased region" description="Polar residues" evidence="2">
    <location>
        <begin position="165"/>
        <end position="182"/>
    </location>
</feature>
<dbReference type="SMART" id="SM01203">
    <property type="entry name" value="DUF3585"/>
    <property type="match status" value="1"/>
</dbReference>
<evidence type="ECO:0000256" key="1">
    <source>
        <dbReference type="SAM" id="Coils"/>
    </source>
</evidence>
<feature type="domain" description="Calponin-homology (CH)" evidence="3">
    <location>
        <begin position="116"/>
        <end position="232"/>
    </location>
</feature>
<dbReference type="InterPro" id="IPR050540">
    <property type="entry name" value="F-actin_Monoox_Mical"/>
</dbReference>
<dbReference type="PROSITE" id="PS51848">
    <property type="entry name" value="BMERB"/>
    <property type="match status" value="1"/>
</dbReference>
<dbReference type="PANTHER" id="PTHR23167">
    <property type="entry name" value="CALPONIN HOMOLOGY DOMAIN-CONTAINING PROTEIN DDB_G0272472-RELATED"/>
    <property type="match status" value="1"/>
</dbReference>
<dbReference type="AlphaFoldDB" id="A0A6H5HP78"/>
<dbReference type="EMBL" id="CADCXU010033925">
    <property type="protein sequence ID" value="CAB0019288.1"/>
    <property type="molecule type" value="Genomic_DNA"/>
</dbReference>
<dbReference type="Pfam" id="PF10358">
    <property type="entry name" value="NT-C2"/>
    <property type="match status" value="1"/>
</dbReference>
<dbReference type="PROSITE" id="PS51840">
    <property type="entry name" value="C2_NT"/>
    <property type="match status" value="1"/>
</dbReference>
<dbReference type="InterPro" id="IPR001715">
    <property type="entry name" value="CH_dom"/>
</dbReference>
<keyword evidence="1" id="KW-0175">Coiled coil</keyword>
<dbReference type="InterPro" id="IPR022735">
    <property type="entry name" value="bMERB_dom"/>
</dbReference>
<reference evidence="6 7" key="1">
    <citation type="submission" date="2020-02" db="EMBL/GenBank/DDBJ databases">
        <authorList>
            <person name="Ferguson B K."/>
        </authorList>
    </citation>
    <scope>NUCLEOTIDE SEQUENCE [LARGE SCALE GENOMIC DNA]</scope>
</reference>
<name>A0A6H5HP78_9HEMI</name>
<evidence type="ECO:0000259" key="3">
    <source>
        <dbReference type="PROSITE" id="PS50021"/>
    </source>
</evidence>
<evidence type="ECO:0000256" key="2">
    <source>
        <dbReference type="SAM" id="MobiDB-lite"/>
    </source>
</evidence>
<gene>
    <name evidence="6" type="ORF">NTEN_LOCUS23000</name>
</gene>
<dbReference type="SMART" id="SM00033">
    <property type="entry name" value="CH"/>
    <property type="match status" value="1"/>
</dbReference>